<dbReference type="AlphaFoldDB" id="A0A6L5G9A3"/>
<dbReference type="SUPFAM" id="SSF53474">
    <property type="entry name" value="alpha/beta-Hydrolases"/>
    <property type="match status" value="1"/>
</dbReference>
<feature type="domain" description="AB hydrolase-1" evidence="1">
    <location>
        <begin position="72"/>
        <end position="294"/>
    </location>
</feature>
<proteinExistence type="predicted"/>
<reference evidence="2 3" key="1">
    <citation type="submission" date="2019-10" db="EMBL/GenBank/DDBJ databases">
        <title>Glycomyces albidus sp. nov., a novel actinomycete isolated from rhizosphere soil of wheat (Triticum aestivum L.).</title>
        <authorList>
            <person name="Qian L."/>
        </authorList>
    </citation>
    <scope>NUCLEOTIDE SEQUENCE [LARGE SCALE GENOMIC DNA]</scope>
    <source>
        <strain evidence="2 3">NEAU-7082</strain>
    </source>
</reference>
<evidence type="ECO:0000259" key="1">
    <source>
        <dbReference type="Pfam" id="PF12697"/>
    </source>
</evidence>
<accession>A0A6L5G9A3</accession>
<organism evidence="2 3">
    <name type="scientific">Glycomyces albidus</name>
    <dbReference type="NCBI Taxonomy" id="2656774"/>
    <lineage>
        <taxon>Bacteria</taxon>
        <taxon>Bacillati</taxon>
        <taxon>Actinomycetota</taxon>
        <taxon>Actinomycetes</taxon>
        <taxon>Glycomycetales</taxon>
        <taxon>Glycomycetaceae</taxon>
        <taxon>Glycomyces</taxon>
    </lineage>
</organism>
<dbReference type="InterPro" id="IPR000073">
    <property type="entry name" value="AB_hydrolase_1"/>
</dbReference>
<dbReference type="EMBL" id="WIAO01000011">
    <property type="protein sequence ID" value="MQM26148.1"/>
    <property type="molecule type" value="Genomic_DNA"/>
</dbReference>
<keyword evidence="2" id="KW-0378">Hydrolase</keyword>
<comment type="caution">
    <text evidence="2">The sequence shown here is derived from an EMBL/GenBank/DDBJ whole genome shotgun (WGS) entry which is preliminary data.</text>
</comment>
<name>A0A6L5G9A3_9ACTN</name>
<gene>
    <name evidence="2" type="ORF">GFD30_11280</name>
</gene>
<dbReference type="Proteomes" id="UP000477750">
    <property type="component" value="Unassembled WGS sequence"/>
</dbReference>
<dbReference type="InterPro" id="IPR029058">
    <property type="entry name" value="AB_hydrolase_fold"/>
</dbReference>
<dbReference type="GO" id="GO:0016787">
    <property type="term" value="F:hydrolase activity"/>
    <property type="evidence" value="ECO:0007669"/>
    <property type="project" value="UniProtKB-KW"/>
</dbReference>
<sequence length="305" mass="32626">MPGSLVGRIRSFDRSVTLGMRSLYKSEAGQRIIGHWCRAQLDAWPVPHRRSLIPVNGALAHAVFLGEGPTRVVFVPGTNFNAASCLGVAEALGAGWATMVVDMPGQPGLASGERPATPLRSWYGSMLAGVLDAVDARDAVVVGNSLGAAIALACESQRIAARVLYSPGGIVPLHTDALLIRRSAAWLLRPSPERARRLLELFVAPGSAPSESAVAWMDLVARYCRTTLAPQPLGTQLLERWRGTPLVAATGEHDRFLPPDRLAPVVESVFGRRLHVLPGVGHLAVEERPEDVADLVQAALDLTTR</sequence>
<protein>
    <submittedName>
        <fullName evidence="2">Alpha/beta fold hydrolase</fullName>
    </submittedName>
</protein>
<dbReference type="PANTHER" id="PTHR43689">
    <property type="entry name" value="HYDROLASE"/>
    <property type="match status" value="1"/>
</dbReference>
<evidence type="ECO:0000313" key="3">
    <source>
        <dbReference type="Proteomes" id="UP000477750"/>
    </source>
</evidence>
<keyword evidence="3" id="KW-1185">Reference proteome</keyword>
<dbReference type="Pfam" id="PF12697">
    <property type="entry name" value="Abhydrolase_6"/>
    <property type="match status" value="1"/>
</dbReference>
<dbReference type="Gene3D" id="3.40.50.1820">
    <property type="entry name" value="alpha/beta hydrolase"/>
    <property type="match status" value="1"/>
</dbReference>
<dbReference type="PANTHER" id="PTHR43689:SF8">
    <property type="entry name" value="ALPHA_BETA-HYDROLASES SUPERFAMILY PROTEIN"/>
    <property type="match status" value="1"/>
</dbReference>
<evidence type="ECO:0000313" key="2">
    <source>
        <dbReference type="EMBL" id="MQM26148.1"/>
    </source>
</evidence>
<dbReference type="RefSeq" id="WP_153025315.1">
    <property type="nucleotide sequence ID" value="NZ_WIAO01000011.1"/>
</dbReference>